<accession>A0A0L6JQH2</accession>
<dbReference type="AlphaFoldDB" id="A0A0L6JQH2"/>
<dbReference type="Pfam" id="PF09557">
    <property type="entry name" value="DUF2382"/>
    <property type="match status" value="1"/>
</dbReference>
<organism evidence="2 3">
    <name type="scientific">Pseudobacteroides cellulosolvens ATCC 35603 = DSM 2933</name>
    <dbReference type="NCBI Taxonomy" id="398512"/>
    <lineage>
        <taxon>Bacteria</taxon>
        <taxon>Bacillati</taxon>
        <taxon>Bacillota</taxon>
        <taxon>Clostridia</taxon>
        <taxon>Eubacteriales</taxon>
        <taxon>Oscillospiraceae</taxon>
        <taxon>Pseudobacteroides</taxon>
    </lineage>
</organism>
<dbReference type="PANTHER" id="PTHR38463">
    <property type="entry name" value="STRESS RESPONSE PROTEIN YSNF"/>
    <property type="match status" value="1"/>
</dbReference>
<protein>
    <recommendedName>
        <fullName evidence="1">DUF2382 domain-containing protein</fullName>
    </recommendedName>
</protein>
<dbReference type="OrthoDB" id="1798989at2"/>
<evidence type="ECO:0000259" key="1">
    <source>
        <dbReference type="Pfam" id="PF09557"/>
    </source>
</evidence>
<sequence>MAENHNNHKLFLREEQLDISKEQVKTGEVIVHKEVVTEDKCITVPVTREEIVIEKRVLAENKKDWLTETIRIPVSEERIEVIKHPVLLEDVEIYQNIYQNTQHIKISLKKEKVKWTVKGNPKIHVR</sequence>
<gene>
    <name evidence="2" type="ORF">Bccel_3309</name>
</gene>
<dbReference type="EMBL" id="LGTC01000001">
    <property type="protein sequence ID" value="KNY28038.1"/>
    <property type="molecule type" value="Genomic_DNA"/>
</dbReference>
<reference evidence="3" key="1">
    <citation type="submission" date="2015-07" db="EMBL/GenBank/DDBJ databases">
        <title>Near-Complete Genome Sequence of the Cellulolytic Bacterium Bacteroides (Pseudobacteroides) cellulosolvens ATCC 35603.</title>
        <authorList>
            <person name="Dassa B."/>
            <person name="Utturkar S.M."/>
            <person name="Klingeman D.M."/>
            <person name="Hurt R.A."/>
            <person name="Keller M."/>
            <person name="Xu J."/>
            <person name="Reddy Y.H.K."/>
            <person name="Borovok I."/>
            <person name="Grinberg I.R."/>
            <person name="Lamed R."/>
            <person name="Zhivin O."/>
            <person name="Bayer E.A."/>
            <person name="Brown S.D."/>
        </authorList>
    </citation>
    <scope>NUCLEOTIDE SEQUENCE [LARGE SCALE GENOMIC DNA]</scope>
    <source>
        <strain evidence="3">DSM 2933</strain>
    </source>
</reference>
<dbReference type="PANTHER" id="PTHR38463:SF1">
    <property type="entry name" value="STRESS RESPONSE PROTEIN YSNF"/>
    <property type="match status" value="1"/>
</dbReference>
<name>A0A0L6JQH2_9FIRM</name>
<dbReference type="RefSeq" id="WP_050753535.1">
    <property type="nucleotide sequence ID" value="NZ_JQKC01000008.1"/>
</dbReference>
<dbReference type="InterPro" id="IPR019060">
    <property type="entry name" value="DUF2382"/>
</dbReference>
<dbReference type="eggNOG" id="COG3861">
    <property type="taxonomic scope" value="Bacteria"/>
</dbReference>
<dbReference type="NCBIfam" id="TIGR02271">
    <property type="entry name" value="YsnF/AvaK domain"/>
    <property type="match status" value="1"/>
</dbReference>
<evidence type="ECO:0000313" key="3">
    <source>
        <dbReference type="Proteomes" id="UP000036923"/>
    </source>
</evidence>
<dbReference type="InterPro" id="IPR052967">
    <property type="entry name" value="Stress_Response_Assoc"/>
</dbReference>
<keyword evidence="3" id="KW-1185">Reference proteome</keyword>
<dbReference type="STRING" id="398512.Bccel_3309"/>
<feature type="domain" description="DUF2382" evidence="1">
    <location>
        <begin position="12"/>
        <end position="114"/>
    </location>
</feature>
<evidence type="ECO:0000313" key="2">
    <source>
        <dbReference type="EMBL" id="KNY28038.1"/>
    </source>
</evidence>
<dbReference type="Proteomes" id="UP000036923">
    <property type="component" value="Unassembled WGS sequence"/>
</dbReference>
<comment type="caution">
    <text evidence="2">The sequence shown here is derived from an EMBL/GenBank/DDBJ whole genome shotgun (WGS) entry which is preliminary data.</text>
</comment>
<proteinExistence type="predicted"/>